<evidence type="ECO:0000313" key="2">
    <source>
        <dbReference type="Proteomes" id="UP001054902"/>
    </source>
</evidence>
<dbReference type="InterPro" id="IPR032675">
    <property type="entry name" value="LRR_dom_sf"/>
</dbReference>
<accession>A0AAD3DCA7</accession>
<dbReference type="Pfam" id="PF13306">
    <property type="entry name" value="LRR_5"/>
    <property type="match status" value="1"/>
</dbReference>
<dbReference type="AlphaFoldDB" id="A0AAD3DCA7"/>
<dbReference type="SUPFAM" id="SSF52058">
    <property type="entry name" value="L domain-like"/>
    <property type="match status" value="1"/>
</dbReference>
<dbReference type="PANTHER" id="PTHR45661:SF3">
    <property type="entry name" value="IG-LIKE DOMAIN-CONTAINING PROTEIN"/>
    <property type="match status" value="1"/>
</dbReference>
<sequence length="279" mass="32957">MRVATVDGLVTLFYDRSKELFNQELSREWWNAYCDNDGNSNDDDWKEWDISDECREYWRQRISWQQIIVTDGVTEIPDSTFYNCWNIQRVIFADTVVRIEYQAFSDCRSLVYIKLSINLEYIGMWAFFLCNLSSVFIPSSCRVIRNDAFASNENLSIFSVPQHTELGRDMIQFAALAKSSPFQLRRDGWYEREVNDDMNTWIKNMNHDEVFSLHRACASFQPLKQVLYNIIQEKGLKAFKVKNDVGITPSQYLKENPYTELTEKEIIHDYLMKLMGEVE</sequence>
<reference evidence="1 2" key="1">
    <citation type="journal article" date="2021" name="Sci. Rep.">
        <title>The genome of the diatom Chaetoceros tenuissimus carries an ancient integrated fragment of an extant virus.</title>
        <authorList>
            <person name="Hongo Y."/>
            <person name="Kimura K."/>
            <person name="Takaki Y."/>
            <person name="Yoshida Y."/>
            <person name="Baba S."/>
            <person name="Kobayashi G."/>
            <person name="Nagasaki K."/>
            <person name="Hano T."/>
            <person name="Tomaru Y."/>
        </authorList>
    </citation>
    <scope>NUCLEOTIDE SEQUENCE [LARGE SCALE GENOMIC DNA]</scope>
    <source>
        <strain evidence="1 2">NIES-3715</strain>
    </source>
</reference>
<dbReference type="InterPro" id="IPR026906">
    <property type="entry name" value="LRR_5"/>
</dbReference>
<gene>
    <name evidence="1" type="ORF">CTEN210_18363</name>
</gene>
<dbReference type="Gene3D" id="3.80.10.10">
    <property type="entry name" value="Ribonuclease Inhibitor"/>
    <property type="match status" value="1"/>
</dbReference>
<protein>
    <submittedName>
        <fullName evidence="1">Uncharacterized protein</fullName>
    </submittedName>
</protein>
<dbReference type="InterPro" id="IPR053139">
    <property type="entry name" value="Surface_bspA-like"/>
</dbReference>
<evidence type="ECO:0000313" key="1">
    <source>
        <dbReference type="EMBL" id="GFH61887.1"/>
    </source>
</evidence>
<keyword evidence="2" id="KW-1185">Reference proteome</keyword>
<organism evidence="1 2">
    <name type="scientific">Chaetoceros tenuissimus</name>
    <dbReference type="NCBI Taxonomy" id="426638"/>
    <lineage>
        <taxon>Eukaryota</taxon>
        <taxon>Sar</taxon>
        <taxon>Stramenopiles</taxon>
        <taxon>Ochrophyta</taxon>
        <taxon>Bacillariophyta</taxon>
        <taxon>Coscinodiscophyceae</taxon>
        <taxon>Chaetocerotophycidae</taxon>
        <taxon>Chaetocerotales</taxon>
        <taxon>Chaetocerotaceae</taxon>
        <taxon>Chaetoceros</taxon>
    </lineage>
</organism>
<dbReference type="EMBL" id="BLLK01000075">
    <property type="protein sequence ID" value="GFH61887.1"/>
    <property type="molecule type" value="Genomic_DNA"/>
</dbReference>
<comment type="caution">
    <text evidence="1">The sequence shown here is derived from an EMBL/GenBank/DDBJ whole genome shotgun (WGS) entry which is preliminary data.</text>
</comment>
<proteinExistence type="predicted"/>
<dbReference type="PANTHER" id="PTHR45661">
    <property type="entry name" value="SURFACE ANTIGEN"/>
    <property type="match status" value="1"/>
</dbReference>
<name>A0AAD3DCA7_9STRA</name>
<dbReference type="Proteomes" id="UP001054902">
    <property type="component" value="Unassembled WGS sequence"/>
</dbReference>